<evidence type="ECO:0000313" key="2">
    <source>
        <dbReference type="EMBL" id="CAK7928312.1"/>
    </source>
</evidence>
<reference evidence="2" key="1">
    <citation type="submission" date="2024-01" db="EMBL/GenBank/DDBJ databases">
        <authorList>
            <person name="Webb A."/>
        </authorList>
    </citation>
    <scope>NUCLEOTIDE SEQUENCE</scope>
    <source>
        <strain evidence="2">Pm1</strain>
    </source>
</reference>
<gene>
    <name evidence="2" type="ORF">PM001_LOCUS13462</name>
</gene>
<dbReference type="GO" id="GO:0019171">
    <property type="term" value="F:(3R)-hydroxyacyl-[acyl-carrier-protein] dehydratase activity"/>
    <property type="evidence" value="ECO:0007669"/>
    <property type="project" value="TreeGrafter"/>
</dbReference>
<dbReference type="SUPFAM" id="SSF54637">
    <property type="entry name" value="Thioesterase/thiol ester dehydrase-isomerase"/>
    <property type="match status" value="1"/>
</dbReference>
<dbReference type="EMBL" id="CAKLBY020000123">
    <property type="protein sequence ID" value="CAK7928312.1"/>
    <property type="molecule type" value="Genomic_DNA"/>
</dbReference>
<organism evidence="2 3">
    <name type="scientific">Peronospora matthiolae</name>
    <dbReference type="NCBI Taxonomy" id="2874970"/>
    <lineage>
        <taxon>Eukaryota</taxon>
        <taxon>Sar</taxon>
        <taxon>Stramenopiles</taxon>
        <taxon>Oomycota</taxon>
        <taxon>Peronosporomycetes</taxon>
        <taxon>Peronosporales</taxon>
        <taxon>Peronosporaceae</taxon>
        <taxon>Peronospora</taxon>
    </lineage>
</organism>
<sequence>MARWLSFFAGYNFTVEYKPGRLNVVADALSRRPDFETVAKPNSETVTVAVMTSSVPSTTLYDDVRRAYAQDGEIVKLLSGTIFPSVHSESGVSTLKPNAGSMQRMRFLSPRSTAKFFSALVSDSRFLVKGELTKLAPGAIPAVGVEARLTHVFSLEDTRAFAQLSGDNNPLHVDAEFARKVAAKSKPLVQGLLSASLFAAIFGRTIPGAVYVKQHLSWRHPLLVDEEVTARIRVTKVRRRFVECETVCTKGSDDAVVVVDGHATLLLPSVVT</sequence>
<comment type="caution">
    <text evidence="2">The sequence shown here is derived from an EMBL/GenBank/DDBJ whole genome shotgun (WGS) entry which is preliminary data.</text>
</comment>
<dbReference type="InterPro" id="IPR029069">
    <property type="entry name" value="HotDog_dom_sf"/>
</dbReference>
<dbReference type="Proteomes" id="UP001162060">
    <property type="component" value="Unassembled WGS sequence"/>
</dbReference>
<dbReference type="GO" id="GO:0005739">
    <property type="term" value="C:mitochondrion"/>
    <property type="evidence" value="ECO:0007669"/>
    <property type="project" value="TreeGrafter"/>
</dbReference>
<accession>A0AAV1U475</accession>
<name>A0AAV1U475_9STRA</name>
<dbReference type="Gene3D" id="3.10.129.10">
    <property type="entry name" value="Hotdog Thioesterase"/>
    <property type="match status" value="1"/>
</dbReference>
<dbReference type="AlphaFoldDB" id="A0AAV1U475"/>
<evidence type="ECO:0000259" key="1">
    <source>
        <dbReference type="Pfam" id="PF01575"/>
    </source>
</evidence>
<dbReference type="CDD" id="cd03449">
    <property type="entry name" value="R_hydratase"/>
    <property type="match status" value="1"/>
</dbReference>
<feature type="domain" description="MaoC-like" evidence="1">
    <location>
        <begin position="148"/>
        <end position="250"/>
    </location>
</feature>
<dbReference type="Pfam" id="PF01575">
    <property type="entry name" value="MaoC_dehydratas"/>
    <property type="match status" value="1"/>
</dbReference>
<proteinExistence type="predicted"/>
<dbReference type="PANTHER" id="PTHR43437">
    <property type="entry name" value="HYDROXYACYL-THIOESTER DEHYDRATASE TYPE 2, MITOCHONDRIAL-RELATED"/>
    <property type="match status" value="1"/>
</dbReference>
<dbReference type="PANTHER" id="PTHR43437:SF3">
    <property type="entry name" value="HYDROXYACYL-THIOESTER DEHYDRATASE TYPE 2, MITOCHONDRIAL"/>
    <property type="match status" value="1"/>
</dbReference>
<dbReference type="InterPro" id="IPR050965">
    <property type="entry name" value="UPF0336/Enoyl-CoA_hydratase"/>
</dbReference>
<dbReference type="GO" id="GO:0006633">
    <property type="term" value="P:fatty acid biosynthetic process"/>
    <property type="evidence" value="ECO:0007669"/>
    <property type="project" value="TreeGrafter"/>
</dbReference>
<protein>
    <recommendedName>
        <fullName evidence="1">MaoC-like domain-containing protein</fullName>
    </recommendedName>
</protein>
<evidence type="ECO:0000313" key="3">
    <source>
        <dbReference type="Proteomes" id="UP001162060"/>
    </source>
</evidence>
<dbReference type="InterPro" id="IPR002539">
    <property type="entry name" value="MaoC-like_dom"/>
</dbReference>